<dbReference type="InterPro" id="IPR006076">
    <property type="entry name" value="FAD-dep_OxRdtase"/>
</dbReference>
<dbReference type="PANTHER" id="PTHR13847:SF201">
    <property type="entry name" value="PUTATIBE OXIDOREDUCTASE"/>
    <property type="match status" value="1"/>
</dbReference>
<name>A0A926KMP0_9BACL</name>
<protein>
    <submittedName>
        <fullName evidence="2">FAD-dependent oxidoreductase</fullName>
    </submittedName>
</protein>
<accession>A0A926KMP0</accession>
<dbReference type="GO" id="GO:0005737">
    <property type="term" value="C:cytoplasm"/>
    <property type="evidence" value="ECO:0007669"/>
    <property type="project" value="TreeGrafter"/>
</dbReference>
<proteinExistence type="predicted"/>
<evidence type="ECO:0000259" key="1">
    <source>
        <dbReference type="Pfam" id="PF01266"/>
    </source>
</evidence>
<reference evidence="2" key="1">
    <citation type="submission" date="2020-09" db="EMBL/GenBank/DDBJ databases">
        <title>Draft Genome Sequence of Paenibacillus sp. WST5.</title>
        <authorList>
            <person name="Bao Z."/>
        </authorList>
    </citation>
    <scope>NUCLEOTIDE SEQUENCE</scope>
    <source>
        <strain evidence="2">WST5</strain>
    </source>
</reference>
<dbReference type="PANTHER" id="PTHR13847">
    <property type="entry name" value="SARCOSINE DEHYDROGENASE-RELATED"/>
    <property type="match status" value="1"/>
</dbReference>
<comment type="caution">
    <text evidence="2">The sequence shown here is derived from an EMBL/GenBank/DDBJ whole genome shotgun (WGS) entry which is preliminary data.</text>
</comment>
<organism evidence="2 3">
    <name type="scientific">Paenibacillus sedimenti</name>
    <dbReference type="NCBI Taxonomy" id="2770274"/>
    <lineage>
        <taxon>Bacteria</taxon>
        <taxon>Bacillati</taxon>
        <taxon>Bacillota</taxon>
        <taxon>Bacilli</taxon>
        <taxon>Bacillales</taxon>
        <taxon>Paenibacillaceae</taxon>
        <taxon>Paenibacillus</taxon>
    </lineage>
</organism>
<sequence>MDLHTGVLYWPQTLPAPPAYPSLQEDIECDILVIGGGEAGALISHELMKFRFNTVLVEKRTISGGISRANTGILQYANDLHLNACIDTLGEQKGLRIYQLCRQALDELEGIIAGLDLDCEFQRRSSLYLASSHSDVPELRQEFHTLQDNGFDVTYLEKGQIAASFSFSKPGAICYKNDAEVNPFRLTHALIHQARQHGIRVYEYTEVISHTSEQDRLVFKTKQQHQIKARFAVFATGYETQSIKRNPGAVLSSSFAIATQPLKEFPGWPGRCLIWETARPYLFIRTTADNRIIAGGLDEATVNTAERDAKLEGKKNSLLHEVRQLFPGIPDLQAEYYWAATFGSTHDGLPMFGVQEGFPNCYFITGYCGNGTVYNRVAAKIISGMLIHGSHPDAELFRFDRRTLTPSVNEKE</sequence>
<dbReference type="Pfam" id="PF01266">
    <property type="entry name" value="DAO"/>
    <property type="match status" value="1"/>
</dbReference>
<dbReference type="AlphaFoldDB" id="A0A926KMP0"/>
<dbReference type="RefSeq" id="WP_188174438.1">
    <property type="nucleotide sequence ID" value="NZ_JACVVD010000003.1"/>
</dbReference>
<dbReference type="Gene3D" id="3.50.50.60">
    <property type="entry name" value="FAD/NAD(P)-binding domain"/>
    <property type="match status" value="1"/>
</dbReference>
<evidence type="ECO:0000313" key="3">
    <source>
        <dbReference type="Proteomes" id="UP000650466"/>
    </source>
</evidence>
<keyword evidence="3" id="KW-1185">Reference proteome</keyword>
<dbReference type="SUPFAM" id="SSF51905">
    <property type="entry name" value="FAD/NAD(P)-binding domain"/>
    <property type="match status" value="1"/>
</dbReference>
<dbReference type="EMBL" id="JACVVD010000003">
    <property type="protein sequence ID" value="MBD0380657.1"/>
    <property type="molecule type" value="Genomic_DNA"/>
</dbReference>
<dbReference type="Proteomes" id="UP000650466">
    <property type="component" value="Unassembled WGS sequence"/>
</dbReference>
<gene>
    <name evidence="2" type="ORF">ICC18_11070</name>
</gene>
<dbReference type="InterPro" id="IPR036188">
    <property type="entry name" value="FAD/NAD-bd_sf"/>
</dbReference>
<dbReference type="Gene3D" id="3.30.9.10">
    <property type="entry name" value="D-Amino Acid Oxidase, subunit A, domain 2"/>
    <property type="match status" value="1"/>
</dbReference>
<evidence type="ECO:0000313" key="2">
    <source>
        <dbReference type="EMBL" id="MBD0380657.1"/>
    </source>
</evidence>
<feature type="domain" description="FAD dependent oxidoreductase" evidence="1">
    <location>
        <begin position="30"/>
        <end position="382"/>
    </location>
</feature>